<feature type="repeat" description="WD" evidence="3">
    <location>
        <begin position="651"/>
        <end position="690"/>
    </location>
</feature>
<dbReference type="InterPro" id="IPR019775">
    <property type="entry name" value="WD40_repeat_CS"/>
</dbReference>
<evidence type="ECO:0000313" key="6">
    <source>
        <dbReference type="EMBL" id="KAL2913590.1"/>
    </source>
</evidence>
<accession>A0ABR4N243</accession>
<evidence type="ECO:0000256" key="4">
    <source>
        <dbReference type="SAM" id="MobiDB-lite"/>
    </source>
</evidence>
<dbReference type="PROSITE" id="PS50082">
    <property type="entry name" value="WD_REPEATS_2"/>
    <property type="match status" value="7"/>
</dbReference>
<feature type="repeat" description="WD" evidence="3">
    <location>
        <begin position="732"/>
        <end position="764"/>
    </location>
</feature>
<dbReference type="PANTHER" id="PTHR19849">
    <property type="entry name" value="PHOSPHOLIPASE A-2-ACTIVATING PROTEIN"/>
    <property type="match status" value="1"/>
</dbReference>
<keyword evidence="7" id="KW-1185">Reference proteome</keyword>
<sequence length="773" mass="81780">MTPSGCAQPGAVRPGMRGDGALDDEGFDEQHPTTVPAKVFMGWTEEQRAELALQLLLTVSSSTLSSVTSRLLPQLQRDFVSMLPAELAIHILSFTDVRTLGRAAQVSRRWRAVAVDNKVWKTTYFRNGWSVNEAYLDSLVAARPLAVPTPGLAAASVLSQGIAMSASASAAAAAAAAAAGEETPDTLMPVMASRIAGLDLGGGGAEHAASGAGAGGSLGQSVPGAPSADPVARPSVAASAASSSSMSLASGSSTPPVDIPAQAGGPSSTSSAMFHSAHHPLSQSQPGMAHRPPRPAAARADPGGFDDESIGLGDVVSPVMQHAALAGVGGSGSSSTGNGGSGATTAAAAAGSEQAAAPTHAPWLSASAPTAPAMFHLDLQMNPLAPVLESTPHGGFPLALPAHPAMRTGPDTVTFGTPLSPMSPFSARQEPPHHHQHRQHHQRQSPSQSSRSSWIAATTDRYVHLDWKHIYHQRWLLEKNWREGNYVVRDITGHAEAIYCIQFDEDKIVSGSRDDTIKVWDIKTGQCRQTLRGHNASVLCLQYNQTMLVSGSSDASIIVWDLLRGTVVRKLTGHAESVLNLRFDESMIVSCSKDKTIKIWNTQTGSLLRTLRGHRAAVNAVQYRNGLIVSASGDRTIKVWQAESGALLRTLSGHTRGIACVLFDGTLIVSGSSDKTIKIWDAHTGQQLNTLSGHTDLVRTLQFDSARILSGSYDGTIKIWDTRTGVLVRELMGGHTSRVFKLQFNDTKIVSCSQDQRIVIWDFSHGIDSRLFA</sequence>
<organism evidence="6 7">
    <name type="scientific">Polyrhizophydium stewartii</name>
    <dbReference type="NCBI Taxonomy" id="2732419"/>
    <lineage>
        <taxon>Eukaryota</taxon>
        <taxon>Fungi</taxon>
        <taxon>Fungi incertae sedis</taxon>
        <taxon>Chytridiomycota</taxon>
        <taxon>Chytridiomycota incertae sedis</taxon>
        <taxon>Chytridiomycetes</taxon>
        <taxon>Rhizophydiales</taxon>
        <taxon>Rhizophydiales incertae sedis</taxon>
        <taxon>Polyrhizophydium</taxon>
    </lineage>
</organism>
<comment type="caution">
    <text evidence="6">The sequence shown here is derived from an EMBL/GenBank/DDBJ whole genome shotgun (WGS) entry which is preliminary data.</text>
</comment>
<evidence type="ECO:0000313" key="7">
    <source>
        <dbReference type="Proteomes" id="UP001527925"/>
    </source>
</evidence>
<dbReference type="SMART" id="SM00256">
    <property type="entry name" value="FBOX"/>
    <property type="match status" value="1"/>
</dbReference>
<dbReference type="Gene3D" id="1.20.1280.50">
    <property type="match status" value="1"/>
</dbReference>
<feature type="repeat" description="WD" evidence="3">
    <location>
        <begin position="491"/>
        <end position="530"/>
    </location>
</feature>
<evidence type="ECO:0000259" key="5">
    <source>
        <dbReference type="PROSITE" id="PS50181"/>
    </source>
</evidence>
<feature type="domain" description="F-box" evidence="5">
    <location>
        <begin position="77"/>
        <end position="123"/>
    </location>
</feature>
<feature type="compositionally biased region" description="Low complexity" evidence="4">
    <location>
        <begin position="225"/>
        <end position="256"/>
    </location>
</feature>
<dbReference type="PROSITE" id="PS00678">
    <property type="entry name" value="WD_REPEATS_1"/>
    <property type="match status" value="6"/>
</dbReference>
<dbReference type="PANTHER" id="PTHR19849:SF1">
    <property type="entry name" value="F-BOX_WD REPEAT-CONTAINING PROTEIN 7"/>
    <property type="match status" value="1"/>
</dbReference>
<feature type="compositionally biased region" description="Low complexity" evidence="4">
    <location>
        <begin position="444"/>
        <end position="453"/>
    </location>
</feature>
<feature type="region of interest" description="Disordered" evidence="4">
    <location>
        <begin position="409"/>
        <end position="453"/>
    </location>
</feature>
<feature type="region of interest" description="Disordered" evidence="4">
    <location>
        <begin position="1"/>
        <end position="28"/>
    </location>
</feature>
<feature type="region of interest" description="Disordered" evidence="4">
    <location>
        <begin position="202"/>
        <end position="312"/>
    </location>
</feature>
<protein>
    <recommendedName>
        <fullName evidence="5">F-box domain-containing protein</fullName>
    </recommendedName>
</protein>
<keyword evidence="1 3" id="KW-0853">WD repeat</keyword>
<dbReference type="EMBL" id="JADGIZ020000044">
    <property type="protein sequence ID" value="KAL2913590.1"/>
    <property type="molecule type" value="Genomic_DNA"/>
</dbReference>
<gene>
    <name evidence="6" type="ORF">HK105_206892</name>
</gene>
<dbReference type="Proteomes" id="UP001527925">
    <property type="component" value="Unassembled WGS sequence"/>
</dbReference>
<proteinExistence type="predicted"/>
<feature type="compositionally biased region" description="Low complexity" evidence="4">
    <location>
        <begin position="286"/>
        <end position="303"/>
    </location>
</feature>
<feature type="compositionally biased region" description="Basic residues" evidence="4">
    <location>
        <begin position="434"/>
        <end position="443"/>
    </location>
</feature>
<keyword evidence="2" id="KW-0677">Repeat</keyword>
<dbReference type="InterPro" id="IPR036322">
    <property type="entry name" value="WD40_repeat_dom_sf"/>
</dbReference>
<dbReference type="PRINTS" id="PR00320">
    <property type="entry name" value="GPROTEINBRPT"/>
</dbReference>
<dbReference type="PROSITE" id="PS50294">
    <property type="entry name" value="WD_REPEATS_REGION"/>
    <property type="match status" value="7"/>
</dbReference>
<dbReference type="InterPro" id="IPR001680">
    <property type="entry name" value="WD40_rpt"/>
</dbReference>
<evidence type="ECO:0000256" key="2">
    <source>
        <dbReference type="ARBA" id="ARBA00022737"/>
    </source>
</evidence>
<dbReference type="CDD" id="cd00200">
    <property type="entry name" value="WD40"/>
    <property type="match status" value="1"/>
</dbReference>
<feature type="repeat" description="WD" evidence="3">
    <location>
        <begin position="611"/>
        <end position="650"/>
    </location>
</feature>
<feature type="compositionally biased region" description="Gly residues" evidence="4">
    <location>
        <begin position="327"/>
        <end position="342"/>
    </location>
</feature>
<evidence type="ECO:0000256" key="3">
    <source>
        <dbReference type="PROSITE-ProRule" id="PRU00221"/>
    </source>
</evidence>
<dbReference type="Pfam" id="PF00400">
    <property type="entry name" value="WD40"/>
    <property type="match status" value="7"/>
</dbReference>
<feature type="compositionally biased region" description="Low complexity" evidence="4">
    <location>
        <begin position="343"/>
        <end position="354"/>
    </location>
</feature>
<dbReference type="SUPFAM" id="SSF81383">
    <property type="entry name" value="F-box domain"/>
    <property type="match status" value="1"/>
</dbReference>
<feature type="repeat" description="WD" evidence="3">
    <location>
        <begin position="691"/>
        <end position="730"/>
    </location>
</feature>
<evidence type="ECO:0000256" key="1">
    <source>
        <dbReference type="ARBA" id="ARBA00022574"/>
    </source>
</evidence>
<dbReference type="Pfam" id="PF12937">
    <property type="entry name" value="F-box-like"/>
    <property type="match status" value="1"/>
</dbReference>
<dbReference type="InterPro" id="IPR015943">
    <property type="entry name" value="WD40/YVTN_repeat-like_dom_sf"/>
</dbReference>
<dbReference type="Gene3D" id="2.130.10.10">
    <property type="entry name" value="YVTN repeat-like/Quinoprotein amine dehydrogenase"/>
    <property type="match status" value="2"/>
</dbReference>
<dbReference type="SMART" id="SM00320">
    <property type="entry name" value="WD40"/>
    <property type="match status" value="7"/>
</dbReference>
<feature type="repeat" description="WD" evidence="3">
    <location>
        <begin position="531"/>
        <end position="570"/>
    </location>
</feature>
<dbReference type="PROSITE" id="PS50181">
    <property type="entry name" value="FBOX"/>
    <property type="match status" value="1"/>
</dbReference>
<dbReference type="SUPFAM" id="SSF50978">
    <property type="entry name" value="WD40 repeat-like"/>
    <property type="match status" value="1"/>
</dbReference>
<reference evidence="6 7" key="1">
    <citation type="submission" date="2023-09" db="EMBL/GenBank/DDBJ databases">
        <title>Pangenome analysis of Batrachochytrium dendrobatidis and related Chytrids.</title>
        <authorList>
            <person name="Yacoub M.N."/>
            <person name="Stajich J.E."/>
            <person name="James T.Y."/>
        </authorList>
    </citation>
    <scope>NUCLEOTIDE SEQUENCE [LARGE SCALE GENOMIC DNA]</scope>
    <source>
        <strain evidence="6 7">JEL0888</strain>
    </source>
</reference>
<dbReference type="InterPro" id="IPR001810">
    <property type="entry name" value="F-box_dom"/>
</dbReference>
<name>A0ABR4N243_9FUNG</name>
<dbReference type="InterPro" id="IPR036047">
    <property type="entry name" value="F-box-like_dom_sf"/>
</dbReference>
<feature type="region of interest" description="Disordered" evidence="4">
    <location>
        <begin position="326"/>
        <end position="354"/>
    </location>
</feature>
<feature type="repeat" description="WD" evidence="3">
    <location>
        <begin position="571"/>
        <end position="610"/>
    </location>
</feature>
<dbReference type="InterPro" id="IPR020472">
    <property type="entry name" value="WD40_PAC1"/>
</dbReference>